<name>A0A218VTW1_PUNGR</name>
<feature type="domain" description="Phytocyanin" evidence="7">
    <location>
        <begin position="32"/>
        <end position="128"/>
    </location>
</feature>
<protein>
    <recommendedName>
        <fullName evidence="4">Basic blue protein</fullName>
    </recommendedName>
    <alternativeName>
        <fullName evidence="5">Plantacyanin</fullName>
    </alternativeName>
</protein>
<accession>A0A218VTW1</accession>
<dbReference type="GO" id="GO:0005886">
    <property type="term" value="C:plasma membrane"/>
    <property type="evidence" value="ECO:0007669"/>
    <property type="project" value="TreeGrafter"/>
</dbReference>
<dbReference type="PROSITE" id="PS51485">
    <property type="entry name" value="PHYTOCYANIN"/>
    <property type="match status" value="1"/>
</dbReference>
<dbReference type="CDD" id="cd11013">
    <property type="entry name" value="Plantacyanin"/>
    <property type="match status" value="1"/>
</dbReference>
<keyword evidence="2" id="KW-0186">Copper</keyword>
<feature type="signal peptide" evidence="6">
    <location>
        <begin position="1"/>
        <end position="31"/>
    </location>
</feature>
<dbReference type="GO" id="GO:0046872">
    <property type="term" value="F:metal ion binding"/>
    <property type="evidence" value="ECO:0007669"/>
    <property type="project" value="UniProtKB-KW"/>
</dbReference>
<dbReference type="PANTHER" id="PTHR33021">
    <property type="entry name" value="BLUE COPPER PROTEIN"/>
    <property type="match status" value="1"/>
</dbReference>
<reference evidence="8" key="1">
    <citation type="submission" date="2017-06" db="EMBL/GenBank/DDBJ databases">
        <title>The pomegranate genome and the genomics of punicalagin biosynthesis.</title>
        <authorList>
            <person name="Xu C."/>
        </authorList>
    </citation>
    <scope>NUCLEOTIDE SEQUENCE [LARGE SCALE GENOMIC DNA]</scope>
    <source>
        <tissue evidence="8">Fresh leaf</tissue>
    </source>
</reference>
<keyword evidence="3" id="KW-1015">Disulfide bond</keyword>
<dbReference type="GeneID" id="116189486"/>
<evidence type="ECO:0000256" key="4">
    <source>
        <dbReference type="ARBA" id="ARBA00071970"/>
    </source>
</evidence>
<dbReference type="GO" id="GO:0009055">
    <property type="term" value="F:electron transfer activity"/>
    <property type="evidence" value="ECO:0007669"/>
    <property type="project" value="InterPro"/>
</dbReference>
<dbReference type="InterPro" id="IPR008972">
    <property type="entry name" value="Cupredoxin"/>
</dbReference>
<proteinExistence type="predicted"/>
<dbReference type="SUPFAM" id="SSF49503">
    <property type="entry name" value="Cupredoxins"/>
    <property type="match status" value="1"/>
</dbReference>
<dbReference type="EMBL" id="PGOL01002103">
    <property type="protein sequence ID" value="PKI50559.1"/>
    <property type="molecule type" value="Genomic_DNA"/>
</dbReference>
<evidence type="ECO:0000313" key="10">
    <source>
        <dbReference type="Proteomes" id="UP000233551"/>
    </source>
</evidence>
<evidence type="ECO:0000256" key="6">
    <source>
        <dbReference type="SAM" id="SignalP"/>
    </source>
</evidence>
<evidence type="ECO:0000256" key="1">
    <source>
        <dbReference type="ARBA" id="ARBA00022723"/>
    </source>
</evidence>
<dbReference type="Proteomes" id="UP000233551">
    <property type="component" value="Unassembled WGS sequence"/>
</dbReference>
<dbReference type="STRING" id="22663.A0A218VTW1"/>
<feature type="chain" id="PRO_5014071510" description="Basic blue protein" evidence="6">
    <location>
        <begin position="32"/>
        <end position="128"/>
    </location>
</feature>
<keyword evidence="1" id="KW-0479">Metal-binding</keyword>
<comment type="caution">
    <text evidence="8">The sequence shown here is derived from an EMBL/GenBank/DDBJ whole genome shotgun (WGS) entry which is preliminary data.</text>
</comment>
<dbReference type="Gene3D" id="2.60.40.420">
    <property type="entry name" value="Cupredoxins - blue copper proteins"/>
    <property type="match status" value="1"/>
</dbReference>
<gene>
    <name evidence="8" type="ORF">CDL15_Pgr024772</name>
    <name evidence="9" type="ORF">CRG98_029065</name>
</gene>
<evidence type="ECO:0000256" key="3">
    <source>
        <dbReference type="ARBA" id="ARBA00023157"/>
    </source>
</evidence>
<reference evidence="9 10" key="2">
    <citation type="submission" date="2017-11" db="EMBL/GenBank/DDBJ databases">
        <title>De-novo sequencing of pomegranate (Punica granatum L.) genome.</title>
        <authorList>
            <person name="Akparov Z."/>
            <person name="Amiraslanov A."/>
            <person name="Hajiyeva S."/>
            <person name="Abbasov M."/>
            <person name="Kaur K."/>
            <person name="Hamwieh A."/>
            <person name="Solovyev V."/>
            <person name="Salamov A."/>
            <person name="Braich B."/>
            <person name="Kosarev P."/>
            <person name="Mahmoud A."/>
            <person name="Hajiyev E."/>
            <person name="Babayeva S."/>
            <person name="Izzatullayeva V."/>
            <person name="Mammadov A."/>
            <person name="Mammadov A."/>
            <person name="Sharifova S."/>
            <person name="Ojaghi J."/>
            <person name="Eynullazada K."/>
            <person name="Bayramov B."/>
            <person name="Abdulazimova A."/>
            <person name="Shahmuradov I."/>
        </authorList>
    </citation>
    <scope>NUCLEOTIDE SEQUENCE [LARGE SCALE GENOMIC DNA]</scope>
    <source>
        <strain evidence="9">AG2017</strain>
        <strain evidence="10">cv. AG2017</strain>
        <tissue evidence="9">Leaf</tissue>
    </source>
</reference>
<dbReference type="InterPro" id="IPR003245">
    <property type="entry name" value="Phytocyanin_dom"/>
</dbReference>
<dbReference type="Pfam" id="PF02298">
    <property type="entry name" value="Cu_bind_like"/>
    <property type="match status" value="1"/>
</dbReference>
<sequence>MSQGRVSANLAVAATVVMLLCLIAGAKYAEAATYMVGDANGWSANVANWPKGKSFVAGDVLVFKYNPTFHNVAVVDQAGYTSCSVPSDAKLFNSGNDSIPLSKGQNFFICAKPGHCARLGMKIAINAA</sequence>
<evidence type="ECO:0000256" key="2">
    <source>
        <dbReference type="ARBA" id="ARBA00023008"/>
    </source>
</evidence>
<evidence type="ECO:0000259" key="7">
    <source>
        <dbReference type="PROSITE" id="PS51485"/>
    </source>
</evidence>
<dbReference type="InterPro" id="IPR039391">
    <property type="entry name" value="Phytocyanin-like"/>
</dbReference>
<organism evidence="8">
    <name type="scientific">Punica granatum</name>
    <name type="common">Pomegranate</name>
    <dbReference type="NCBI Taxonomy" id="22663"/>
    <lineage>
        <taxon>Eukaryota</taxon>
        <taxon>Viridiplantae</taxon>
        <taxon>Streptophyta</taxon>
        <taxon>Embryophyta</taxon>
        <taxon>Tracheophyta</taxon>
        <taxon>Spermatophyta</taxon>
        <taxon>Magnoliopsida</taxon>
        <taxon>eudicotyledons</taxon>
        <taxon>Gunneridae</taxon>
        <taxon>Pentapetalae</taxon>
        <taxon>rosids</taxon>
        <taxon>malvids</taxon>
        <taxon>Myrtales</taxon>
        <taxon>Lythraceae</taxon>
        <taxon>Punica</taxon>
    </lineage>
</organism>
<dbReference type="Proteomes" id="UP000197138">
    <property type="component" value="Unassembled WGS sequence"/>
</dbReference>
<dbReference type="FunFam" id="2.60.40.420:FF:000013">
    <property type="entry name" value="basic blue protein-like"/>
    <property type="match status" value="1"/>
</dbReference>
<dbReference type="EMBL" id="MTKT01005852">
    <property type="protein sequence ID" value="OWM63935.1"/>
    <property type="molecule type" value="Genomic_DNA"/>
</dbReference>
<evidence type="ECO:0000313" key="8">
    <source>
        <dbReference type="EMBL" id="OWM63935.1"/>
    </source>
</evidence>
<dbReference type="AlphaFoldDB" id="A0A218VTW1"/>
<evidence type="ECO:0000256" key="5">
    <source>
        <dbReference type="ARBA" id="ARBA00082491"/>
    </source>
</evidence>
<dbReference type="PANTHER" id="PTHR33021:SF9">
    <property type="entry name" value="PUTATIVE, EXPRESSED-RELATED"/>
    <property type="match status" value="1"/>
</dbReference>
<keyword evidence="10" id="KW-1185">Reference proteome</keyword>
<dbReference type="OrthoDB" id="1934652at2759"/>
<dbReference type="InterPro" id="IPR041844">
    <property type="entry name" value="Plantacyanin"/>
</dbReference>
<evidence type="ECO:0000313" key="9">
    <source>
        <dbReference type="EMBL" id="PKI50559.1"/>
    </source>
</evidence>
<keyword evidence="6" id="KW-0732">Signal</keyword>